<accession>A0A8J7U2I4</accession>
<feature type="region of interest" description="Disordered" evidence="1">
    <location>
        <begin position="136"/>
        <end position="162"/>
    </location>
</feature>
<dbReference type="InterPro" id="IPR010261">
    <property type="entry name" value="Tir_chaperone"/>
</dbReference>
<dbReference type="EMBL" id="JAFREP010000002">
    <property type="protein sequence ID" value="MBO1317278.1"/>
    <property type="molecule type" value="Genomic_DNA"/>
</dbReference>
<keyword evidence="4" id="KW-1185">Reference proteome</keyword>
<evidence type="ECO:0000313" key="2">
    <source>
        <dbReference type="EMBL" id="MBO1317278.1"/>
    </source>
</evidence>
<gene>
    <name evidence="2" type="ORF">J3U88_02315</name>
    <name evidence="3" type="ORF">J3U88_08955</name>
</gene>
<evidence type="ECO:0000256" key="1">
    <source>
        <dbReference type="SAM" id="MobiDB-lite"/>
    </source>
</evidence>
<name>A0A8J7U2I4_9BACT</name>
<dbReference type="Pfam" id="PF05932">
    <property type="entry name" value="CesT"/>
    <property type="match status" value="1"/>
</dbReference>
<proteinExistence type="predicted"/>
<dbReference type="Gene3D" id="3.30.1460.10">
    <property type="match status" value="1"/>
</dbReference>
<dbReference type="GO" id="GO:0030254">
    <property type="term" value="P:protein secretion by the type III secretion system"/>
    <property type="evidence" value="ECO:0007669"/>
    <property type="project" value="InterPro"/>
</dbReference>
<comment type="caution">
    <text evidence="2">The sequence shown here is derived from an EMBL/GenBank/DDBJ whole genome shotgun (WGS) entry which is preliminary data.</text>
</comment>
<evidence type="ECO:0000313" key="4">
    <source>
        <dbReference type="Proteomes" id="UP000664417"/>
    </source>
</evidence>
<sequence length="178" mass="19726">MQAVTETVNQWLQQMSLGWEAPLSLDEEGTCSIRSGNGYLLELYVVEAAACCYFSIPLMPVPHDDRETFYETVLAFNVHQQETSGGTLAVDPNEKRLMLCYSQPVPALTSELFSNLIQNLISSAASLEQKLTERQMEAGSETDSAGFAQPAFTTDTTDRGQVDHQPAQHQFSHFMSLV</sequence>
<evidence type="ECO:0000313" key="3">
    <source>
        <dbReference type="EMBL" id="MBO1318585.1"/>
    </source>
</evidence>
<protein>
    <submittedName>
        <fullName evidence="2">Type III secretion system chaperone</fullName>
    </submittedName>
</protein>
<dbReference type="Proteomes" id="UP000664417">
    <property type="component" value="Unassembled WGS sequence"/>
</dbReference>
<dbReference type="CDD" id="cd17034">
    <property type="entry name" value="T3SC_IA_ShcO1-like"/>
    <property type="match status" value="1"/>
</dbReference>
<reference evidence="2" key="1">
    <citation type="submission" date="2021-03" db="EMBL/GenBank/DDBJ databases">
        <authorList>
            <person name="Wang G."/>
        </authorList>
    </citation>
    <scope>NUCLEOTIDE SEQUENCE</scope>
    <source>
        <strain evidence="2">KCTC 12899</strain>
    </source>
</reference>
<dbReference type="AlphaFoldDB" id="A0A8J7U2I4"/>
<organism evidence="2 4">
    <name type="scientific">Acanthopleuribacter pedis</name>
    <dbReference type="NCBI Taxonomy" id="442870"/>
    <lineage>
        <taxon>Bacteria</taxon>
        <taxon>Pseudomonadati</taxon>
        <taxon>Acidobacteriota</taxon>
        <taxon>Holophagae</taxon>
        <taxon>Acanthopleuribacterales</taxon>
        <taxon>Acanthopleuribacteraceae</taxon>
        <taxon>Acanthopleuribacter</taxon>
    </lineage>
</organism>
<dbReference type="SUPFAM" id="SSF69635">
    <property type="entry name" value="Type III secretory system chaperone-like"/>
    <property type="match status" value="1"/>
</dbReference>
<dbReference type="RefSeq" id="WP_207856515.1">
    <property type="nucleotide sequence ID" value="NZ_JAFREP010000002.1"/>
</dbReference>
<dbReference type="EMBL" id="JAFREP010000006">
    <property type="protein sequence ID" value="MBO1318585.1"/>
    <property type="molecule type" value="Genomic_DNA"/>
</dbReference>